<dbReference type="InterPro" id="IPR000916">
    <property type="entry name" value="Bet_v_I/MLP"/>
</dbReference>
<organism evidence="2">
    <name type="scientific">Noccaea caerulescens</name>
    <name type="common">Alpine penny-cress</name>
    <name type="synonym">Thlaspi caerulescens</name>
    <dbReference type="NCBI Taxonomy" id="107243"/>
    <lineage>
        <taxon>Eukaryota</taxon>
        <taxon>Viridiplantae</taxon>
        <taxon>Streptophyta</taxon>
        <taxon>Embryophyta</taxon>
        <taxon>Tracheophyta</taxon>
        <taxon>Spermatophyta</taxon>
        <taxon>Magnoliopsida</taxon>
        <taxon>eudicotyledons</taxon>
        <taxon>Gunneridae</taxon>
        <taxon>Pentapetalae</taxon>
        <taxon>rosids</taxon>
        <taxon>malvids</taxon>
        <taxon>Brassicales</taxon>
        <taxon>Brassicaceae</taxon>
        <taxon>Coluteocarpeae</taxon>
        <taxon>Noccaea</taxon>
    </lineage>
</organism>
<dbReference type="AlphaFoldDB" id="A0A1J3IN72"/>
<protein>
    <recommendedName>
        <fullName evidence="1">Bet v I/Major latex protein domain-containing protein</fullName>
    </recommendedName>
</protein>
<dbReference type="SUPFAM" id="SSF55961">
    <property type="entry name" value="Bet v1-like"/>
    <property type="match status" value="1"/>
</dbReference>
<dbReference type="EMBL" id="GEVM01024135">
    <property type="protein sequence ID" value="JAU81803.1"/>
    <property type="molecule type" value="Transcribed_RNA"/>
</dbReference>
<gene>
    <name evidence="2" type="ORF">MP_TR6185_c9_g1_i1_g.17671</name>
</gene>
<dbReference type="Gene3D" id="3.30.530.20">
    <property type="match status" value="1"/>
</dbReference>
<feature type="domain" description="Bet v I/Major latex protein" evidence="1">
    <location>
        <begin position="3"/>
        <end position="143"/>
    </location>
</feature>
<proteinExistence type="predicted"/>
<reference evidence="2" key="1">
    <citation type="submission" date="2016-07" db="EMBL/GenBank/DDBJ databases">
        <title>De novo transcriptome assembly of four accessions of the metal hyperaccumulator plant Noccaea caerulescens.</title>
        <authorList>
            <person name="Blande D."/>
            <person name="Halimaa P."/>
            <person name="Tervahauta A.I."/>
            <person name="Aarts M.G."/>
            <person name="Karenlampi S.O."/>
        </authorList>
    </citation>
    <scope>NUCLEOTIDE SEQUENCE</scope>
</reference>
<evidence type="ECO:0000259" key="1">
    <source>
        <dbReference type="SMART" id="SM01037"/>
    </source>
</evidence>
<dbReference type="SMART" id="SM01037">
    <property type="entry name" value="Bet_v_1"/>
    <property type="match status" value="1"/>
</dbReference>
<name>A0A1J3IN72_NOCCA</name>
<sequence length="143" mass="16341">MAILNGCFSDEIILKSLGHKFFEAYISTMGLSKASATGTEEVVDDIPILKKKRTLRMKAIPIAKWYKKSIDETSDKTNPAWQNPDWYSKLEGTMSVSQVQGDDLVRATWTMEYEKTSSEIDNPTFIRDNCVEFFKKLDESLLE</sequence>
<dbReference type="GO" id="GO:0006952">
    <property type="term" value="P:defense response"/>
    <property type="evidence" value="ECO:0007669"/>
    <property type="project" value="InterPro"/>
</dbReference>
<evidence type="ECO:0000313" key="2">
    <source>
        <dbReference type="EMBL" id="JAU81803.1"/>
    </source>
</evidence>
<dbReference type="InterPro" id="IPR023393">
    <property type="entry name" value="START-like_dom_sf"/>
</dbReference>
<accession>A0A1J3IN72</accession>